<dbReference type="InterPro" id="IPR045328">
    <property type="entry name" value="Kre9/Knh1"/>
</dbReference>
<evidence type="ECO:0000313" key="5">
    <source>
        <dbReference type="EMBL" id="KZT64438.1"/>
    </source>
</evidence>
<dbReference type="GO" id="GO:0006078">
    <property type="term" value="P:(1-&gt;6)-beta-D-glucan biosynthetic process"/>
    <property type="evidence" value="ECO:0007669"/>
    <property type="project" value="InterPro"/>
</dbReference>
<protein>
    <recommendedName>
        <fullName evidence="4">Yeast cell wall synthesis Kre9/Knh1-like N-terminal domain-containing protein</fullName>
    </recommendedName>
</protein>
<evidence type="ECO:0000313" key="6">
    <source>
        <dbReference type="Proteomes" id="UP000076727"/>
    </source>
</evidence>
<evidence type="ECO:0000256" key="1">
    <source>
        <dbReference type="ARBA" id="ARBA00022729"/>
    </source>
</evidence>
<dbReference type="Proteomes" id="UP000076727">
    <property type="component" value="Unassembled WGS sequence"/>
</dbReference>
<keyword evidence="1 3" id="KW-0732">Signal</keyword>
<dbReference type="GO" id="GO:0042546">
    <property type="term" value="P:cell wall biogenesis"/>
    <property type="evidence" value="ECO:0007669"/>
    <property type="project" value="InterPro"/>
</dbReference>
<dbReference type="Pfam" id="PF10342">
    <property type="entry name" value="Kre9_KNH"/>
    <property type="match status" value="1"/>
</dbReference>
<feature type="domain" description="Yeast cell wall synthesis Kre9/Knh1-like N-terminal" evidence="4">
    <location>
        <begin position="28"/>
        <end position="125"/>
    </location>
</feature>
<feature type="region of interest" description="Disordered" evidence="2">
    <location>
        <begin position="191"/>
        <end position="212"/>
    </location>
</feature>
<evidence type="ECO:0000256" key="2">
    <source>
        <dbReference type="SAM" id="MobiDB-lite"/>
    </source>
</evidence>
<feature type="signal peptide" evidence="3">
    <location>
        <begin position="1"/>
        <end position="21"/>
    </location>
</feature>
<gene>
    <name evidence="5" type="ORF">DAEQUDRAFT_732675</name>
</gene>
<dbReference type="STRING" id="1314783.A0A165LHS9"/>
<dbReference type="EMBL" id="KV429129">
    <property type="protein sequence ID" value="KZT64438.1"/>
    <property type="molecule type" value="Genomic_DNA"/>
</dbReference>
<dbReference type="OrthoDB" id="2432613at2759"/>
<dbReference type="InterPro" id="IPR018466">
    <property type="entry name" value="Kre9/Knh1-like_N"/>
</dbReference>
<proteinExistence type="predicted"/>
<reference evidence="5 6" key="1">
    <citation type="journal article" date="2016" name="Mol. Biol. Evol.">
        <title>Comparative Genomics of Early-Diverging Mushroom-Forming Fungi Provides Insights into the Origins of Lignocellulose Decay Capabilities.</title>
        <authorList>
            <person name="Nagy L.G."/>
            <person name="Riley R."/>
            <person name="Tritt A."/>
            <person name="Adam C."/>
            <person name="Daum C."/>
            <person name="Floudas D."/>
            <person name="Sun H."/>
            <person name="Yadav J.S."/>
            <person name="Pangilinan J."/>
            <person name="Larsson K.H."/>
            <person name="Matsuura K."/>
            <person name="Barry K."/>
            <person name="Labutti K."/>
            <person name="Kuo R."/>
            <person name="Ohm R.A."/>
            <person name="Bhattacharya S.S."/>
            <person name="Shirouzu T."/>
            <person name="Yoshinaga Y."/>
            <person name="Martin F.M."/>
            <person name="Grigoriev I.V."/>
            <person name="Hibbett D.S."/>
        </authorList>
    </citation>
    <scope>NUCLEOTIDE SEQUENCE [LARGE SCALE GENOMIC DNA]</scope>
    <source>
        <strain evidence="5 6">L-15889</strain>
    </source>
</reference>
<feature type="chain" id="PRO_5007861679" description="Yeast cell wall synthesis Kre9/Knh1-like N-terminal domain-containing protein" evidence="3">
    <location>
        <begin position="22"/>
        <end position="243"/>
    </location>
</feature>
<keyword evidence="6" id="KW-1185">Reference proteome</keyword>
<dbReference type="AlphaFoldDB" id="A0A165LHS9"/>
<accession>A0A165LHS9</accession>
<sequence>MLSFAIAALFLISTRLHKVSASIYVNNPTSTGTCYGGQACTVTWLDDGQTPLLSDIGACYVGLYNGNGDLVQQIEPVNVASVHSLTFIPDPIAGPDSSSYYINFTSVTLMVNSTTHYTEYSADFTLANMSGSLASPVASDTAAIAVPSSILSPSSNLVDSTSTITYSFTGSYSSLALPSISTSTGSVSRLSTSRASSSSSTGSSPSTTSASSSSAAAARRVPSCGAALALVCAAGLLLSYIYL</sequence>
<organism evidence="5 6">
    <name type="scientific">Daedalea quercina L-15889</name>
    <dbReference type="NCBI Taxonomy" id="1314783"/>
    <lineage>
        <taxon>Eukaryota</taxon>
        <taxon>Fungi</taxon>
        <taxon>Dikarya</taxon>
        <taxon>Basidiomycota</taxon>
        <taxon>Agaricomycotina</taxon>
        <taxon>Agaricomycetes</taxon>
        <taxon>Polyporales</taxon>
        <taxon>Fomitopsis</taxon>
    </lineage>
</organism>
<name>A0A165LHS9_9APHY</name>
<evidence type="ECO:0000259" key="4">
    <source>
        <dbReference type="Pfam" id="PF10342"/>
    </source>
</evidence>
<dbReference type="PANTHER" id="PTHR28154">
    <property type="entry name" value="CELL WALL SYNTHESIS PROTEIN KNH1-RELATED"/>
    <property type="match status" value="1"/>
</dbReference>
<dbReference type="PANTHER" id="PTHR28154:SF1">
    <property type="entry name" value="CELL WALL SYNTHESIS PROTEIN KNH1-RELATED"/>
    <property type="match status" value="1"/>
</dbReference>
<evidence type="ECO:0000256" key="3">
    <source>
        <dbReference type="SAM" id="SignalP"/>
    </source>
</evidence>